<dbReference type="GO" id="GO:0030691">
    <property type="term" value="C:Noc2p-Noc3p complex"/>
    <property type="evidence" value="ECO:0000318"/>
    <property type="project" value="GO_Central"/>
</dbReference>
<evidence type="ECO:0000256" key="3">
    <source>
        <dbReference type="ARBA" id="ARBA00023242"/>
    </source>
</evidence>
<evidence type="ECO:0000313" key="6">
    <source>
        <dbReference type="Proteomes" id="UP000007241"/>
    </source>
</evidence>
<protein>
    <recommendedName>
        <fullName evidence="7">Nucleolar complex protein 2</fullName>
    </recommendedName>
</protein>
<accession>F4NWW3</accession>
<feature type="compositionally biased region" description="Acidic residues" evidence="4">
    <location>
        <begin position="1"/>
        <end position="23"/>
    </location>
</feature>
<dbReference type="RefSeq" id="XP_006676541.1">
    <property type="nucleotide sequence ID" value="XM_006676478.1"/>
</dbReference>
<dbReference type="HOGENOM" id="CLU_011272_1_2_1"/>
<feature type="compositionally biased region" description="Acidic residues" evidence="4">
    <location>
        <begin position="578"/>
        <end position="603"/>
    </location>
</feature>
<evidence type="ECO:0000256" key="1">
    <source>
        <dbReference type="ARBA" id="ARBA00004123"/>
    </source>
</evidence>
<dbReference type="Proteomes" id="UP000007241">
    <property type="component" value="Unassembled WGS sequence"/>
</dbReference>
<name>F4NWW3_BATDJ</name>
<dbReference type="Pfam" id="PF03715">
    <property type="entry name" value="Noc2"/>
    <property type="match status" value="1"/>
</dbReference>
<reference evidence="5 6" key="1">
    <citation type="submission" date="2009-12" db="EMBL/GenBank/DDBJ databases">
        <title>The draft genome of Batrachochytrium dendrobatidis.</title>
        <authorList>
            <consortium name="US DOE Joint Genome Institute (JGI-PGF)"/>
            <person name="Kuo A."/>
            <person name="Salamov A."/>
            <person name="Schmutz J."/>
            <person name="Lucas S."/>
            <person name="Pitluck S."/>
            <person name="Rosenblum E."/>
            <person name="Stajich J."/>
            <person name="Eisen M."/>
            <person name="Grigoriev I.V."/>
        </authorList>
    </citation>
    <scope>NUCLEOTIDE SEQUENCE [LARGE SCALE GENOMIC DNA]</scope>
    <source>
        <strain evidence="6">JAM81 / FGSC 10211</strain>
    </source>
</reference>
<dbReference type="InterPro" id="IPR016024">
    <property type="entry name" value="ARM-type_fold"/>
</dbReference>
<sequence length="671" mass="76717">MQDEDFDSIEDANEADDDELDEDALSHVQQMELLKVKDPKFYQYLQENDQQLLNFADLDDDQEEPRVEKAESDSEDSTITVTPAMVKEWKSKLSKQKSTKCIHKVLLAFRAAVVIDNETETNSNFTYRIEGEKMFNTVVLIALKYSPIVFDHALFGSKNDKPRKGLPSGAKKWKLIHRLVKSFLIATLKLMEQMTDMSMLSFILKQCESAVSYFACFPKQCKDFTKRIVNYLAFAEQEQVRIMGFLCLRRLAIAAPNPNLQTITKQVYSAFLEVARSTNVHTWTHVDFMSNCIVELCGIHLFTTYQLAFVYIRQMAIKLRSVIITKTKDSYRTVYNWQFLQSIRMWSRVLSTYCDRALGKTKESEILQPLIYPLVQVAIGVIKVKPSSRYFPFRMHIIKALIELMEKTGTFIPVAAYLFDILHSAEVSGKSKPSTLKSLDLLLTIQAPNSYLGTKTYQRGLISETVHILFDYYSNFSLSISFPEIVIPAIIELKHMTKNSKDVNLNKTLGQLTEKLEQNSAFIQEKRVGLDFGPKDMQRTEEFLGDLEKDSTPLGKFNAARHKMRIRQKPEDKYVPSNEDDEEDQEEEILGSESENSNEDEAEEPIHDTSKPNGAGTKRKHGESKPSMAKPTESGKKIKTAKQAKPTKKANDYEIDGDEDVVDDFVLSDDE</sequence>
<dbReference type="GO" id="GO:0042273">
    <property type="term" value="P:ribosomal large subunit biogenesis"/>
    <property type="evidence" value="ECO:0000318"/>
    <property type="project" value="GO_Central"/>
</dbReference>
<feature type="region of interest" description="Disordered" evidence="4">
    <location>
        <begin position="1"/>
        <end position="26"/>
    </location>
</feature>
<dbReference type="PANTHER" id="PTHR12687:SF4">
    <property type="entry name" value="NUCLEOLAR COMPLEX PROTEIN 2 HOMOLOG"/>
    <property type="match status" value="1"/>
</dbReference>
<evidence type="ECO:0000256" key="2">
    <source>
        <dbReference type="ARBA" id="ARBA00005907"/>
    </source>
</evidence>
<dbReference type="InterPro" id="IPR005343">
    <property type="entry name" value="Noc2"/>
</dbReference>
<dbReference type="InParanoid" id="F4NWW3"/>
<comment type="subcellular location">
    <subcellularLocation>
        <location evidence="1">Nucleus</location>
    </subcellularLocation>
</comment>
<evidence type="ECO:0008006" key="7">
    <source>
        <dbReference type="Google" id="ProtNLM"/>
    </source>
</evidence>
<dbReference type="OrthoDB" id="10266662at2759"/>
<feature type="compositionally biased region" description="Basic residues" evidence="4">
    <location>
        <begin position="637"/>
        <end position="648"/>
    </location>
</feature>
<dbReference type="OMA" id="GCLRYYL"/>
<keyword evidence="3" id="KW-0539">Nucleus</keyword>
<gene>
    <name evidence="5" type="ORF">BATDEDRAFT_9693</name>
</gene>
<feature type="region of interest" description="Disordered" evidence="4">
    <location>
        <begin position="543"/>
        <end position="671"/>
    </location>
</feature>
<dbReference type="FunCoup" id="F4NWW3">
    <property type="interactions" value="484"/>
</dbReference>
<evidence type="ECO:0000256" key="4">
    <source>
        <dbReference type="SAM" id="MobiDB-lite"/>
    </source>
</evidence>
<dbReference type="GO" id="GO:0030690">
    <property type="term" value="C:Noc1p-Noc2p complex"/>
    <property type="evidence" value="ECO:0000318"/>
    <property type="project" value="GO_Central"/>
</dbReference>
<evidence type="ECO:0000313" key="5">
    <source>
        <dbReference type="EMBL" id="EGF82559.1"/>
    </source>
</evidence>
<proteinExistence type="inferred from homology"/>
<dbReference type="EMBL" id="GL882880">
    <property type="protein sequence ID" value="EGF82559.1"/>
    <property type="molecule type" value="Genomic_DNA"/>
</dbReference>
<dbReference type="SUPFAM" id="SSF48371">
    <property type="entry name" value="ARM repeat"/>
    <property type="match status" value="1"/>
</dbReference>
<keyword evidence="6" id="KW-1185">Reference proteome</keyword>
<dbReference type="AlphaFoldDB" id="F4NWW3"/>
<dbReference type="GO" id="GO:0005654">
    <property type="term" value="C:nucleoplasm"/>
    <property type="evidence" value="ECO:0000318"/>
    <property type="project" value="GO_Central"/>
</dbReference>
<dbReference type="STRING" id="684364.F4NWW3"/>
<dbReference type="PANTHER" id="PTHR12687">
    <property type="entry name" value="NUCLEOLAR COMPLEX 2 AND RAD4-RELATED"/>
    <property type="match status" value="1"/>
</dbReference>
<organism evidence="5 6">
    <name type="scientific">Batrachochytrium dendrobatidis (strain JAM81 / FGSC 10211)</name>
    <name type="common">Frog chytrid fungus</name>
    <dbReference type="NCBI Taxonomy" id="684364"/>
    <lineage>
        <taxon>Eukaryota</taxon>
        <taxon>Fungi</taxon>
        <taxon>Fungi incertae sedis</taxon>
        <taxon>Chytridiomycota</taxon>
        <taxon>Chytridiomycota incertae sedis</taxon>
        <taxon>Chytridiomycetes</taxon>
        <taxon>Rhizophydiales</taxon>
        <taxon>Rhizophydiales incertae sedis</taxon>
        <taxon>Batrachochytrium</taxon>
    </lineage>
</organism>
<feature type="compositionally biased region" description="Acidic residues" evidence="4">
    <location>
        <begin position="653"/>
        <end position="671"/>
    </location>
</feature>
<dbReference type="GO" id="GO:0005730">
    <property type="term" value="C:nucleolus"/>
    <property type="evidence" value="ECO:0000318"/>
    <property type="project" value="GO_Central"/>
</dbReference>
<dbReference type="GeneID" id="18245078"/>
<comment type="similarity">
    <text evidence="2">Belongs to the NOC2 family.</text>
</comment>